<keyword evidence="1" id="KW-1133">Transmembrane helix</keyword>
<feature type="transmembrane region" description="Helical" evidence="1">
    <location>
        <begin position="54"/>
        <end position="76"/>
    </location>
</feature>
<reference evidence="2" key="1">
    <citation type="submission" date="2021-01" db="EMBL/GenBank/DDBJ databases">
        <authorList>
            <person name="Corre E."/>
            <person name="Pelletier E."/>
            <person name="Niang G."/>
            <person name="Scheremetjew M."/>
            <person name="Finn R."/>
            <person name="Kale V."/>
            <person name="Holt S."/>
            <person name="Cochrane G."/>
            <person name="Meng A."/>
            <person name="Brown T."/>
            <person name="Cohen L."/>
        </authorList>
    </citation>
    <scope>NUCLEOTIDE SEQUENCE</scope>
    <source>
        <strain evidence="2">RCC1130</strain>
    </source>
</reference>
<feature type="transmembrane region" description="Helical" evidence="1">
    <location>
        <begin position="170"/>
        <end position="189"/>
    </location>
</feature>
<dbReference type="PANTHER" id="PTHR16189:SF3">
    <property type="entry name" value="AMINO ACID TRANSPORTER TRANSMEMBRANE DOMAIN-CONTAINING PROTEIN"/>
    <property type="match status" value="1"/>
</dbReference>
<dbReference type="AlphaFoldDB" id="A0A7S0J1K6"/>
<name>A0A7S0J1K6_9EUKA</name>
<feature type="transmembrane region" description="Helical" evidence="1">
    <location>
        <begin position="218"/>
        <end position="240"/>
    </location>
</feature>
<feature type="transmembrane region" description="Helical" evidence="1">
    <location>
        <begin position="24"/>
        <end position="42"/>
    </location>
</feature>
<keyword evidence="1" id="KW-0472">Membrane</keyword>
<dbReference type="PANTHER" id="PTHR16189">
    <property type="entry name" value="TRANSMEMBRANE PROTEIN 104-RELATED"/>
    <property type="match status" value="1"/>
</dbReference>
<keyword evidence="1" id="KW-0812">Transmembrane</keyword>
<proteinExistence type="predicted"/>
<evidence type="ECO:0000256" key="1">
    <source>
        <dbReference type="SAM" id="Phobius"/>
    </source>
</evidence>
<feature type="transmembrane region" description="Helical" evidence="1">
    <location>
        <begin position="132"/>
        <end position="150"/>
    </location>
</feature>
<accession>A0A7S0J1K6</accession>
<dbReference type="EMBL" id="HBER01026843">
    <property type="protein sequence ID" value="CAD8538243.1"/>
    <property type="molecule type" value="Transcribed_RNA"/>
</dbReference>
<feature type="transmembrane region" description="Helical" evidence="1">
    <location>
        <begin position="96"/>
        <end position="120"/>
    </location>
</feature>
<evidence type="ECO:0000313" key="2">
    <source>
        <dbReference type="EMBL" id="CAD8538243.1"/>
    </source>
</evidence>
<evidence type="ECO:0008006" key="3">
    <source>
        <dbReference type="Google" id="ProtNLM"/>
    </source>
</evidence>
<gene>
    <name evidence="2" type="ORF">CLEP1334_LOCUS13525</name>
</gene>
<protein>
    <recommendedName>
        <fullName evidence="3">Amino acid transporter transmembrane domain-containing protein</fullName>
    </recommendedName>
</protein>
<organism evidence="2">
    <name type="scientific">Calcidiscus leptoporus</name>
    <dbReference type="NCBI Taxonomy" id="127549"/>
    <lineage>
        <taxon>Eukaryota</taxon>
        <taxon>Haptista</taxon>
        <taxon>Haptophyta</taxon>
        <taxon>Prymnesiophyceae</taxon>
        <taxon>Coccolithales</taxon>
        <taxon>Calcidiscaceae</taxon>
        <taxon>Calcidiscus</taxon>
    </lineage>
</organism>
<sequence>MHFVFYREENAKHLNVIGGDSSNVLGVAVFNFTLLMTIPSWMNEKSPNVSVNHTIWGSMTAAALSFAMIGILGALATEKAADNMLQTLAAPGMPTLTRLSAFLFGVVIIGFGVPVSCIVIRYNIGLGKMLSPSSATFISTVLPWLLSWTLYQGHRALDVISYTGMVVNGLVNLVFPLVLTLAITAPTFLPRRRPVLFQPLSATDVLPIPREWESSRPALFRALLALTIPAIVIATGLKIVSELSGT</sequence>